<accession>A0A2U1TCP1</accession>
<evidence type="ECO:0000313" key="1">
    <source>
        <dbReference type="EMBL" id="PWC06661.1"/>
    </source>
</evidence>
<keyword evidence="2" id="KW-1185">Reference proteome</keyword>
<proteinExistence type="predicted"/>
<dbReference type="EMBL" id="QEFB01000011">
    <property type="protein sequence ID" value="PWC06661.1"/>
    <property type="molecule type" value="Genomic_DNA"/>
</dbReference>
<protein>
    <submittedName>
        <fullName evidence="1">Uncharacterized protein</fullName>
    </submittedName>
</protein>
<reference evidence="2" key="1">
    <citation type="submission" date="2018-04" db="EMBL/GenBank/DDBJ databases">
        <authorList>
            <person name="Liu S."/>
            <person name="Wang Z."/>
            <person name="Li J."/>
        </authorList>
    </citation>
    <scope>NUCLEOTIDE SEQUENCE [LARGE SCALE GENOMIC DNA]</scope>
    <source>
        <strain evidence="2">622</strain>
    </source>
</reference>
<comment type="caution">
    <text evidence="1">The sequence shown here is derived from an EMBL/GenBank/DDBJ whole genome shotgun (WGS) entry which is preliminary data.</text>
</comment>
<organism evidence="1 2">
    <name type="scientific">Mycetocola zhujimingii</name>
    <dbReference type="NCBI Taxonomy" id="2079792"/>
    <lineage>
        <taxon>Bacteria</taxon>
        <taxon>Bacillati</taxon>
        <taxon>Actinomycetota</taxon>
        <taxon>Actinomycetes</taxon>
        <taxon>Micrococcales</taxon>
        <taxon>Microbacteriaceae</taxon>
        <taxon>Mycetocola</taxon>
    </lineage>
</organism>
<dbReference type="AlphaFoldDB" id="A0A2U1TCP1"/>
<name>A0A2U1TCP1_9MICO</name>
<dbReference type="Proteomes" id="UP000244962">
    <property type="component" value="Unassembled WGS sequence"/>
</dbReference>
<sequence length="208" mass="22871">MLDHLHDMVFGTASGDLRLDYSVMYPLMRAALEDSAAITWLLQPAEQQERLRRALRILRTDALFLVQNHARLAAAASGSPGIAAEEAERVEAHMAEEVERTNIHFAALATGIGIDPDELLRRLNTADPLRSVYGEQSVTFVSWKLLSDLSHFSMTMLRHLSSSRPELDGAQLASVSLIFFATEINRAVADAIVLMEIRMSAPAANTAS</sequence>
<evidence type="ECO:0000313" key="2">
    <source>
        <dbReference type="Proteomes" id="UP000244962"/>
    </source>
</evidence>
<gene>
    <name evidence="1" type="ORF">DF223_10385</name>
</gene>